<evidence type="ECO:0000313" key="3">
    <source>
        <dbReference type="Proteomes" id="UP001162891"/>
    </source>
</evidence>
<protein>
    <recommendedName>
        <fullName evidence="4">Ankyrin</fullName>
    </recommendedName>
</protein>
<dbReference type="SUPFAM" id="SSF48403">
    <property type="entry name" value="Ankyrin repeat"/>
    <property type="match status" value="1"/>
</dbReference>
<dbReference type="Gene3D" id="1.25.40.20">
    <property type="entry name" value="Ankyrin repeat-containing domain"/>
    <property type="match status" value="1"/>
</dbReference>
<sequence>MSSRRAATHQKRAESFWRQLRHSWKVVLIGTSIIAATAAMLKNTSEVSSFWVRHFTAAGRARAYLNERHISETEEQLLRCVQDDDYGCVKAFLDSRNIAVGRRRTPRQDSALSRAAKFRRIEIARLLVDAGARTGDAFVHLISEDNVFAVSQLCEWGMDGNAPDSFTGSPPLCYLTTTCEATNSLAFLNVMRLRCGVKLNVTCPSSNSSPLTLAAQTCGSPDFIQALVRYAAAPDAKDPFGRSAQDGATHPSRIRAVHETARQSDTNARAP</sequence>
<dbReference type="SMART" id="SM00248">
    <property type="entry name" value="ANK"/>
    <property type="match status" value="2"/>
</dbReference>
<evidence type="ECO:0000256" key="1">
    <source>
        <dbReference type="SAM" id="MobiDB-lite"/>
    </source>
</evidence>
<evidence type="ECO:0008006" key="4">
    <source>
        <dbReference type="Google" id="ProtNLM"/>
    </source>
</evidence>
<proteinExistence type="predicted"/>
<feature type="region of interest" description="Disordered" evidence="1">
    <location>
        <begin position="238"/>
        <end position="271"/>
    </location>
</feature>
<accession>A0ABM7X1R8</accession>
<keyword evidence="3" id="KW-1185">Reference proteome</keyword>
<organism evidence="2 3">
    <name type="scientific">Anaeromyxobacter oryzae</name>
    <dbReference type="NCBI Taxonomy" id="2918170"/>
    <lineage>
        <taxon>Bacteria</taxon>
        <taxon>Pseudomonadati</taxon>
        <taxon>Myxococcota</taxon>
        <taxon>Myxococcia</taxon>
        <taxon>Myxococcales</taxon>
        <taxon>Cystobacterineae</taxon>
        <taxon>Anaeromyxobacteraceae</taxon>
        <taxon>Anaeromyxobacter</taxon>
    </lineage>
</organism>
<gene>
    <name evidence="2" type="ORF">AMOR_47230</name>
</gene>
<dbReference type="InterPro" id="IPR002110">
    <property type="entry name" value="Ankyrin_rpt"/>
</dbReference>
<name>A0ABM7X1R8_9BACT</name>
<evidence type="ECO:0000313" key="2">
    <source>
        <dbReference type="EMBL" id="BDG05727.1"/>
    </source>
</evidence>
<reference evidence="3" key="1">
    <citation type="journal article" date="2022" name="Int. J. Syst. Evol. Microbiol.">
        <title>Anaeromyxobacter oryzae sp. nov., Anaeromyxobacter diazotrophicus sp. nov. and Anaeromyxobacter paludicola sp. nov., isolated from paddy soils.</title>
        <authorList>
            <person name="Itoh H."/>
            <person name="Xu Z."/>
            <person name="Mise K."/>
            <person name="Masuda Y."/>
            <person name="Ushijima N."/>
            <person name="Hayakawa C."/>
            <person name="Shiratori Y."/>
            <person name="Senoo K."/>
        </authorList>
    </citation>
    <scope>NUCLEOTIDE SEQUENCE [LARGE SCALE GENOMIC DNA]</scope>
    <source>
        <strain evidence="3">Red232</strain>
    </source>
</reference>
<dbReference type="InterPro" id="IPR036770">
    <property type="entry name" value="Ankyrin_rpt-contain_sf"/>
</dbReference>
<dbReference type="Proteomes" id="UP001162891">
    <property type="component" value="Chromosome"/>
</dbReference>
<dbReference type="EMBL" id="AP025591">
    <property type="protein sequence ID" value="BDG05727.1"/>
    <property type="molecule type" value="Genomic_DNA"/>
</dbReference>